<dbReference type="PANTHER" id="PTHR38107:SF3">
    <property type="entry name" value="LYSOZYME RRRD-RELATED"/>
    <property type="match status" value="1"/>
</dbReference>
<keyword evidence="2 3" id="KW-0081">Bacteriolytic enzyme</keyword>
<dbReference type="Gene3D" id="1.10.530.40">
    <property type="match status" value="1"/>
</dbReference>
<protein>
    <recommendedName>
        <fullName evidence="3">Lysozyme</fullName>
        <ecNumber evidence="3">3.2.1.17</ecNumber>
    </recommendedName>
</protein>
<evidence type="ECO:0000256" key="2">
    <source>
        <dbReference type="ARBA" id="ARBA00022638"/>
    </source>
</evidence>
<dbReference type="InterPro" id="IPR023347">
    <property type="entry name" value="Lysozyme_dom_sf"/>
</dbReference>
<dbReference type="EMBL" id="BMHL01000007">
    <property type="protein sequence ID" value="GGC50655.1"/>
    <property type="molecule type" value="Genomic_DNA"/>
</dbReference>
<dbReference type="InterPro" id="IPR051018">
    <property type="entry name" value="Bacteriophage_GH24"/>
</dbReference>
<keyword evidence="3" id="KW-0378">Hydrolase</keyword>
<dbReference type="Proteomes" id="UP000602004">
    <property type="component" value="Unassembled WGS sequence"/>
</dbReference>
<dbReference type="InterPro" id="IPR023346">
    <property type="entry name" value="Lysozyme-like_dom_sf"/>
</dbReference>
<proteinExistence type="inferred from homology"/>
<comment type="catalytic activity">
    <reaction evidence="3">
        <text>Hydrolysis of (1-&gt;4)-beta-linkages between N-acetylmuramic acid and N-acetyl-D-glucosamine residues in a peptidoglycan and between N-acetyl-D-glucosamine residues in chitodextrins.</text>
        <dbReference type="EC" id="3.2.1.17"/>
    </reaction>
</comment>
<accession>A0ABQ1N192</accession>
<gene>
    <name evidence="4" type="ORF">GCM10011400_42680</name>
</gene>
<evidence type="ECO:0000313" key="5">
    <source>
        <dbReference type="Proteomes" id="UP000602004"/>
    </source>
</evidence>
<dbReference type="InterPro" id="IPR002196">
    <property type="entry name" value="Glyco_hydro_24"/>
</dbReference>
<comment type="caution">
    <text evidence="4">The sequence shown here is derived from an EMBL/GenBank/DDBJ whole genome shotgun (WGS) entry which is preliminary data.</text>
</comment>
<dbReference type="EC" id="3.2.1.17" evidence="3"/>
<keyword evidence="1 3" id="KW-0929">Antimicrobial</keyword>
<evidence type="ECO:0000256" key="1">
    <source>
        <dbReference type="ARBA" id="ARBA00022529"/>
    </source>
</evidence>
<keyword evidence="3" id="KW-0326">Glycosidase</keyword>
<dbReference type="PANTHER" id="PTHR38107">
    <property type="match status" value="1"/>
</dbReference>
<sequence length="141" mass="15611">MSYYNDVANNCTYGVGTLAHLGFCTPDELQRPVSVAQVNAQLATKVRLTEQIVRSNVRDHELTQEQFDALVSFAYNSGESGSRDTFAAANRGNDRLVASNMALCVYVHPRDAQGRRLPPRRVTGLVNRRREEAAPFAQGAR</sequence>
<dbReference type="SUPFAM" id="SSF53955">
    <property type="entry name" value="Lysozyme-like"/>
    <property type="match status" value="1"/>
</dbReference>
<evidence type="ECO:0000256" key="3">
    <source>
        <dbReference type="RuleBase" id="RU003788"/>
    </source>
</evidence>
<comment type="similarity">
    <text evidence="3">Belongs to the glycosyl hydrolase 24 family.</text>
</comment>
<name>A0ABQ1N192_9BURK</name>
<reference evidence="5" key="1">
    <citation type="journal article" date="2019" name="Int. J. Syst. Evol. Microbiol.">
        <title>The Global Catalogue of Microorganisms (GCM) 10K type strain sequencing project: providing services to taxonomists for standard genome sequencing and annotation.</title>
        <authorList>
            <consortium name="The Broad Institute Genomics Platform"/>
            <consortium name="The Broad Institute Genome Sequencing Center for Infectious Disease"/>
            <person name="Wu L."/>
            <person name="Ma J."/>
        </authorList>
    </citation>
    <scope>NUCLEOTIDE SEQUENCE [LARGE SCALE GENOMIC DNA]</scope>
    <source>
        <strain evidence="5">CGMCC 1.15103</strain>
    </source>
</reference>
<keyword evidence="5" id="KW-1185">Reference proteome</keyword>
<organism evidence="4 5">
    <name type="scientific">Paraburkholderia caffeinilytica</name>
    <dbReference type="NCBI Taxonomy" id="1761016"/>
    <lineage>
        <taxon>Bacteria</taxon>
        <taxon>Pseudomonadati</taxon>
        <taxon>Pseudomonadota</taxon>
        <taxon>Betaproteobacteria</taxon>
        <taxon>Burkholderiales</taxon>
        <taxon>Burkholderiaceae</taxon>
        <taxon>Paraburkholderia</taxon>
    </lineage>
</organism>
<evidence type="ECO:0000313" key="4">
    <source>
        <dbReference type="EMBL" id="GGC50655.1"/>
    </source>
</evidence>
<dbReference type="Pfam" id="PF00959">
    <property type="entry name" value="Phage_lysozyme"/>
    <property type="match status" value="1"/>
</dbReference>